<gene>
    <name evidence="1" type="ORF">ACFPK2_00440</name>
</gene>
<dbReference type="RefSeq" id="WP_260349401.1">
    <property type="nucleotide sequence ID" value="NZ_JAOAOS010000015.1"/>
</dbReference>
<protein>
    <submittedName>
        <fullName evidence="1">Uncharacterized protein</fullName>
    </submittedName>
</protein>
<comment type="caution">
    <text evidence="1">The sequence shown here is derived from an EMBL/GenBank/DDBJ whole genome shotgun (WGS) entry which is preliminary data.</text>
</comment>
<dbReference type="Proteomes" id="UP001595976">
    <property type="component" value="Unassembled WGS sequence"/>
</dbReference>
<evidence type="ECO:0000313" key="1">
    <source>
        <dbReference type="EMBL" id="MFC5291454.1"/>
    </source>
</evidence>
<name>A0ABW0EYX7_9HYPH</name>
<organism evidence="1 2">
    <name type="scientific">Bosea minatitlanensis</name>
    <dbReference type="NCBI Taxonomy" id="128782"/>
    <lineage>
        <taxon>Bacteria</taxon>
        <taxon>Pseudomonadati</taxon>
        <taxon>Pseudomonadota</taxon>
        <taxon>Alphaproteobacteria</taxon>
        <taxon>Hyphomicrobiales</taxon>
        <taxon>Boseaceae</taxon>
        <taxon>Bosea</taxon>
    </lineage>
</organism>
<reference evidence="2" key="1">
    <citation type="journal article" date="2019" name="Int. J. Syst. Evol. Microbiol.">
        <title>The Global Catalogue of Microorganisms (GCM) 10K type strain sequencing project: providing services to taxonomists for standard genome sequencing and annotation.</title>
        <authorList>
            <consortium name="The Broad Institute Genomics Platform"/>
            <consortium name="The Broad Institute Genome Sequencing Center for Infectious Disease"/>
            <person name="Wu L."/>
            <person name="Ma J."/>
        </authorList>
    </citation>
    <scope>NUCLEOTIDE SEQUENCE [LARGE SCALE GENOMIC DNA]</scope>
    <source>
        <strain evidence="2">CGMCC 1.15643</strain>
    </source>
</reference>
<proteinExistence type="predicted"/>
<sequence>MCEPTLLTAATMGLQAGAGLFSAGMQSRASASQARLGIWQAVQESQAGFDEAGAVSRVLVGEANDTAGFTVDQATRATRAYSLAIEIANKNAELALGKANLEENRVRDETKAALAQQSTYFAANNMDPTYGSPLLLSAFGAAQGESDALIVRAGGRQEAADQRWTAYQLADKQDEGIKTAGFSIESGYKTASNQIDSAYRTAKTRGASGNIAAGITASNTLRAGQYGAATALLSVATNWATQAMGGKLSAIGIKGI</sequence>
<dbReference type="EMBL" id="JBHSLI010000001">
    <property type="protein sequence ID" value="MFC5291454.1"/>
    <property type="molecule type" value="Genomic_DNA"/>
</dbReference>
<accession>A0ABW0EYX7</accession>
<evidence type="ECO:0000313" key="2">
    <source>
        <dbReference type="Proteomes" id="UP001595976"/>
    </source>
</evidence>
<keyword evidence="2" id="KW-1185">Reference proteome</keyword>